<reference evidence="4 5" key="1">
    <citation type="journal article" date="2019" name="Emerg. Microbes Infect.">
        <title>Comprehensive subspecies identification of 175 nontuberculous mycobacteria species based on 7547 genomic profiles.</title>
        <authorList>
            <person name="Matsumoto Y."/>
            <person name="Kinjo T."/>
            <person name="Motooka D."/>
            <person name="Nabeya D."/>
            <person name="Jung N."/>
            <person name="Uechi K."/>
            <person name="Horii T."/>
            <person name="Iida T."/>
            <person name="Fujita J."/>
            <person name="Nakamura S."/>
        </authorList>
    </citation>
    <scope>NUCLEOTIDE SEQUENCE [LARGE SCALE GENOMIC DNA]</scope>
    <source>
        <strain evidence="4 5">JCM 6391</strain>
    </source>
</reference>
<evidence type="ECO:0000256" key="1">
    <source>
        <dbReference type="ARBA" id="ARBA00009981"/>
    </source>
</evidence>
<keyword evidence="5" id="KW-1185">Reference proteome</keyword>
<evidence type="ECO:0000313" key="4">
    <source>
        <dbReference type="EMBL" id="BBX14908.1"/>
    </source>
</evidence>
<evidence type="ECO:0000313" key="5">
    <source>
        <dbReference type="Proteomes" id="UP000466997"/>
    </source>
</evidence>
<dbReference type="Pfam" id="PF02604">
    <property type="entry name" value="PhdYeFM_antitox"/>
    <property type="match status" value="1"/>
</dbReference>
<dbReference type="PANTHER" id="PTHR33713">
    <property type="entry name" value="ANTITOXIN YAFN-RELATED"/>
    <property type="match status" value="1"/>
</dbReference>
<organism evidence="4 5">
    <name type="scientific">Mycobacterium novum</name>
    <dbReference type="NCBI Taxonomy" id="2492438"/>
    <lineage>
        <taxon>Bacteria</taxon>
        <taxon>Bacillati</taxon>
        <taxon>Actinomycetota</taxon>
        <taxon>Actinomycetes</taxon>
        <taxon>Mycobacteriales</taxon>
        <taxon>Mycobacteriaceae</taxon>
        <taxon>Mycobacterium</taxon>
    </lineage>
</organism>
<dbReference type="Gene3D" id="1.10.1220.170">
    <property type="match status" value="1"/>
</dbReference>
<name>A0A7I7JU02_9MYCO</name>
<dbReference type="EMBL" id="AP022562">
    <property type="protein sequence ID" value="BBX14908.1"/>
    <property type="molecule type" value="Genomic_DNA"/>
</dbReference>
<dbReference type="SUPFAM" id="SSF143120">
    <property type="entry name" value="YefM-like"/>
    <property type="match status" value="1"/>
</dbReference>
<dbReference type="NCBIfam" id="TIGR01552">
    <property type="entry name" value="phd_fam"/>
    <property type="match status" value="1"/>
</dbReference>
<dbReference type="Gene3D" id="3.40.1620.10">
    <property type="entry name" value="YefM-like domain"/>
    <property type="match status" value="1"/>
</dbReference>
<dbReference type="InterPro" id="IPR036165">
    <property type="entry name" value="YefM-like_sf"/>
</dbReference>
<protein>
    <recommendedName>
        <fullName evidence="3">Antitoxin</fullName>
    </recommendedName>
</protein>
<evidence type="ECO:0000256" key="3">
    <source>
        <dbReference type="RuleBase" id="RU362080"/>
    </source>
</evidence>
<evidence type="ECO:0000256" key="2">
    <source>
        <dbReference type="ARBA" id="ARBA00022649"/>
    </source>
</evidence>
<sequence length="96" mass="10545">MDDMRILAISKMKDKLNEYVDAVAQTQDQITITKNGAPAAVLVGADEWESLQETLYWLSQPGIKESIAEADADIDAGRTYGEDEIRAEFGAPRRAG</sequence>
<gene>
    <name evidence="4" type="primary">relf</name>
    <name evidence="4" type="ORF">MNVM_39890</name>
</gene>
<comment type="function">
    <text evidence="3">Antitoxin component of a type II toxin-antitoxin (TA) system.</text>
</comment>
<dbReference type="KEGG" id="mnm:MNVM_39890"/>
<dbReference type="PANTHER" id="PTHR33713:SF10">
    <property type="entry name" value="ANTITOXIN YAFN"/>
    <property type="match status" value="1"/>
</dbReference>
<keyword evidence="2" id="KW-1277">Toxin-antitoxin system</keyword>
<dbReference type="InterPro" id="IPR006442">
    <property type="entry name" value="Antitoxin_Phd/YefM"/>
</dbReference>
<dbReference type="InterPro" id="IPR051405">
    <property type="entry name" value="phD/YefM_antitoxin"/>
</dbReference>
<dbReference type="Proteomes" id="UP000466997">
    <property type="component" value="Chromosome"/>
</dbReference>
<proteinExistence type="inferred from homology"/>
<accession>A0A7I7JU02</accession>
<comment type="similarity">
    <text evidence="1 3">Belongs to the phD/YefM antitoxin family.</text>
</comment>
<dbReference type="AlphaFoldDB" id="A0A7I7JU02"/>